<dbReference type="Pfam" id="PF03407">
    <property type="entry name" value="Nucleotid_trans"/>
    <property type="match status" value="1"/>
</dbReference>
<proteinExistence type="predicted"/>
<comment type="caution">
    <text evidence="2">The sequence shown here is derived from an EMBL/GenBank/DDBJ whole genome shotgun (WGS) entry which is preliminary data.</text>
</comment>
<dbReference type="GO" id="GO:0016740">
    <property type="term" value="F:transferase activity"/>
    <property type="evidence" value="ECO:0007669"/>
    <property type="project" value="UniProtKB-KW"/>
</dbReference>
<feature type="domain" description="Nucleotide-diphospho-sugar transferase" evidence="1">
    <location>
        <begin position="440"/>
        <end position="641"/>
    </location>
</feature>
<sequence length="708" mass="79482">MATYASMFRSFMALVSWGSAEPWILQELSKWHLEDFDCVQHSSLVDWTSLGNEAAAFNRAWRVKTAPPVHLCPSDLAESKNLREPRRWTGEVGVVLKQPEVAADECPLGAFTAAVMDLICASNCRPEHAVSQQLWSRALRFHRSETGETFANVPSSTGAAWLFGTSAWPVAQLLSKWASNCTQRLPKDPRAAPCSHQPLLAFRTALHRMADATLANVLEASGPKALIFDARLDHFASASLQVLRELAQSTRGHQRFSEYSERRFPHCSVEVATKEVLLLYLRLLGPTVPAVADPLGQMRTESLSTLLASIPMVKLLAGGWPLFAMLAASGLTTWRSHHLYPNAQVQVSDVTNVLKVANEMDPRVSDLTRAGSSHVHRKLWHRLASNELPSLQPIWPRISKWLLQAPEGTPPVVFMTMMWGSMGNQTWTARFLDRAMVVGIPRFIFISPDGNLLEDCEEVAQSHGRKDSYKRLLCVRSFSRFMRPYDVNNYAKFVLLPLLLALGMNYAWLDIDIFVVQNPTSRLLQLADVLSADVLTTDHFDESCLNHGVIFVKASDRTLHWILRYIRWMHVNPFGHDQNGWDALLKHSILNEPFTPPEPNVSLQILDTGLEFLTLTGWAGSTADLTQALLLHLTRTTPIDGHEKRSTFFTLLDATLTSTSREDDLQVLHSVINAIRKDVPQTKRPCYEGVHVAVEPLVHDGTYWLLFK</sequence>
<protein>
    <submittedName>
        <fullName evidence="4">Nucleotide-diphospho-sugar transferase domain-containing protein</fullName>
    </submittedName>
</protein>
<dbReference type="Proteomes" id="UP001152797">
    <property type="component" value="Unassembled WGS sequence"/>
</dbReference>
<accession>A0A9P1DHZ3</accession>
<keyword evidence="4" id="KW-0808">Transferase</keyword>
<dbReference type="EMBL" id="CAMXCT030004835">
    <property type="protein sequence ID" value="CAL4797817.1"/>
    <property type="molecule type" value="Genomic_DNA"/>
</dbReference>
<organism evidence="2">
    <name type="scientific">Cladocopium goreaui</name>
    <dbReference type="NCBI Taxonomy" id="2562237"/>
    <lineage>
        <taxon>Eukaryota</taxon>
        <taxon>Sar</taxon>
        <taxon>Alveolata</taxon>
        <taxon>Dinophyceae</taxon>
        <taxon>Suessiales</taxon>
        <taxon>Symbiodiniaceae</taxon>
        <taxon>Cladocopium</taxon>
    </lineage>
</organism>
<dbReference type="EMBL" id="CAMXCT020004835">
    <property type="protein sequence ID" value="CAL1163880.1"/>
    <property type="molecule type" value="Genomic_DNA"/>
</dbReference>
<dbReference type="AlphaFoldDB" id="A0A9P1DHZ3"/>
<name>A0A9P1DHZ3_9DINO</name>
<evidence type="ECO:0000313" key="5">
    <source>
        <dbReference type="Proteomes" id="UP001152797"/>
    </source>
</evidence>
<keyword evidence="5" id="KW-1185">Reference proteome</keyword>
<dbReference type="EMBL" id="CAMXCT010004835">
    <property type="protein sequence ID" value="CAI4010505.1"/>
    <property type="molecule type" value="Genomic_DNA"/>
</dbReference>
<evidence type="ECO:0000259" key="1">
    <source>
        <dbReference type="Pfam" id="PF03407"/>
    </source>
</evidence>
<gene>
    <name evidence="2" type="ORF">C1SCF055_LOCUS35775</name>
</gene>
<evidence type="ECO:0000313" key="2">
    <source>
        <dbReference type="EMBL" id="CAI4010505.1"/>
    </source>
</evidence>
<dbReference type="InterPro" id="IPR005069">
    <property type="entry name" value="Nucl-diP-sugar_transferase"/>
</dbReference>
<evidence type="ECO:0000313" key="4">
    <source>
        <dbReference type="EMBL" id="CAL4797817.1"/>
    </source>
</evidence>
<dbReference type="OrthoDB" id="414617at2759"/>
<reference evidence="2" key="1">
    <citation type="submission" date="2022-10" db="EMBL/GenBank/DDBJ databases">
        <authorList>
            <person name="Chen Y."/>
            <person name="Dougan E. K."/>
            <person name="Chan C."/>
            <person name="Rhodes N."/>
            <person name="Thang M."/>
        </authorList>
    </citation>
    <scope>NUCLEOTIDE SEQUENCE</scope>
</reference>
<evidence type="ECO:0000313" key="3">
    <source>
        <dbReference type="EMBL" id="CAL1163880.1"/>
    </source>
</evidence>
<reference evidence="3" key="2">
    <citation type="submission" date="2024-04" db="EMBL/GenBank/DDBJ databases">
        <authorList>
            <person name="Chen Y."/>
            <person name="Shah S."/>
            <person name="Dougan E. K."/>
            <person name="Thang M."/>
            <person name="Chan C."/>
        </authorList>
    </citation>
    <scope>NUCLEOTIDE SEQUENCE [LARGE SCALE GENOMIC DNA]</scope>
</reference>